<dbReference type="SUPFAM" id="SSF52080">
    <property type="entry name" value="Ribosomal proteins L15p and L18e"/>
    <property type="match status" value="1"/>
</dbReference>
<dbReference type="NCBIfam" id="TIGR01071">
    <property type="entry name" value="rplO_bact"/>
    <property type="match status" value="1"/>
</dbReference>
<dbReference type="InterPro" id="IPR036227">
    <property type="entry name" value="Ribosomal_uL15/eL18_sf"/>
</dbReference>
<evidence type="ECO:0000256" key="2">
    <source>
        <dbReference type="ARBA" id="ARBA00022980"/>
    </source>
</evidence>
<evidence type="ECO:0000256" key="5">
    <source>
        <dbReference type="SAM" id="MobiDB-lite"/>
    </source>
</evidence>
<dbReference type="HAMAP" id="MF_01341">
    <property type="entry name" value="Ribosomal_uL15"/>
    <property type="match status" value="1"/>
</dbReference>
<evidence type="ECO:0000256" key="3">
    <source>
        <dbReference type="ARBA" id="ARBA00023274"/>
    </source>
</evidence>
<dbReference type="GO" id="GO:0003735">
    <property type="term" value="F:structural constituent of ribosome"/>
    <property type="evidence" value="ECO:0007669"/>
    <property type="project" value="InterPro"/>
</dbReference>
<dbReference type="AlphaFoldDB" id="A0A7S2T7L7"/>
<reference evidence="7" key="1">
    <citation type="submission" date="2021-01" db="EMBL/GenBank/DDBJ databases">
        <authorList>
            <person name="Corre E."/>
            <person name="Pelletier E."/>
            <person name="Niang G."/>
            <person name="Scheremetjew M."/>
            <person name="Finn R."/>
            <person name="Kale V."/>
            <person name="Holt S."/>
            <person name="Cochrane G."/>
            <person name="Meng A."/>
            <person name="Brown T."/>
            <person name="Cohen L."/>
        </authorList>
    </citation>
    <scope>NUCLEOTIDE SEQUENCE</scope>
    <source>
        <strain evidence="7">CCMP1205</strain>
    </source>
</reference>
<feature type="region of interest" description="Disordered" evidence="5">
    <location>
        <begin position="47"/>
        <end position="99"/>
    </location>
</feature>
<evidence type="ECO:0000313" key="7">
    <source>
        <dbReference type="EMBL" id="CAD9720347.1"/>
    </source>
</evidence>
<evidence type="ECO:0000256" key="4">
    <source>
        <dbReference type="RuleBase" id="RU003888"/>
    </source>
</evidence>
<dbReference type="PANTHER" id="PTHR12934:SF11">
    <property type="entry name" value="LARGE RIBOSOMAL SUBUNIT PROTEIN UL15M"/>
    <property type="match status" value="1"/>
</dbReference>
<dbReference type="PROSITE" id="PS00475">
    <property type="entry name" value="RIBOSOMAL_L15"/>
    <property type="match status" value="1"/>
</dbReference>
<dbReference type="GO" id="GO:0022625">
    <property type="term" value="C:cytosolic large ribosomal subunit"/>
    <property type="evidence" value="ECO:0007669"/>
    <property type="project" value="TreeGrafter"/>
</dbReference>
<keyword evidence="3 4" id="KW-0687">Ribonucleoprotein</keyword>
<evidence type="ECO:0000259" key="6">
    <source>
        <dbReference type="Pfam" id="PF00828"/>
    </source>
</evidence>
<dbReference type="InterPro" id="IPR005749">
    <property type="entry name" value="Ribosomal_uL15_bac-type"/>
</dbReference>
<feature type="compositionally biased region" description="Gly residues" evidence="5">
    <location>
        <begin position="64"/>
        <end position="78"/>
    </location>
</feature>
<gene>
    <name evidence="7" type="ORF">CPRI1469_LOCUS9213</name>
</gene>
<sequence length="219" mass="23053">MMNAAAKVRVGRALVHPRTCRSSSMVVVRAATEAAKEGETEERFRLNNLSPAPGSKRAKKRIGRGYGAGQGGSAGKGMRGQNARSGGGTRPGFEGGQNPLYRRLPKLKGIAGGMGAGVKDYNVVNVGVLSENFAENEEVTLEALAEKRVIDVSGRERSLPLKVLGDGEIDKKLVVKAVAFSKSASEKIAAAGGEVVTLPGRKKWTRAEHEASKKAQGDS</sequence>
<dbReference type="Pfam" id="PF00828">
    <property type="entry name" value="Ribosomal_L27A"/>
    <property type="match status" value="1"/>
</dbReference>
<comment type="similarity">
    <text evidence="1 4">Belongs to the universal ribosomal protein uL15 family.</text>
</comment>
<dbReference type="Gene3D" id="3.100.10.10">
    <property type="match status" value="1"/>
</dbReference>
<protein>
    <recommendedName>
        <fullName evidence="6">Large ribosomal subunit protein uL15/eL18 domain-containing protein</fullName>
    </recommendedName>
</protein>
<dbReference type="PANTHER" id="PTHR12934">
    <property type="entry name" value="50S RIBOSOMAL PROTEIN L15"/>
    <property type="match status" value="1"/>
</dbReference>
<dbReference type="GO" id="GO:0006412">
    <property type="term" value="P:translation"/>
    <property type="evidence" value="ECO:0007669"/>
    <property type="project" value="InterPro"/>
</dbReference>
<dbReference type="InterPro" id="IPR021131">
    <property type="entry name" value="Ribosomal_uL15/eL18"/>
</dbReference>
<proteinExistence type="inferred from homology"/>
<dbReference type="InterPro" id="IPR001196">
    <property type="entry name" value="Ribosomal_uL15_CS"/>
</dbReference>
<feature type="domain" description="Large ribosomal subunit protein uL15/eL18" evidence="6">
    <location>
        <begin position="123"/>
        <end position="196"/>
    </location>
</feature>
<dbReference type="InterPro" id="IPR030878">
    <property type="entry name" value="Ribosomal_uL15"/>
</dbReference>
<accession>A0A7S2T7L7</accession>
<keyword evidence="2 4" id="KW-0689">Ribosomal protein</keyword>
<evidence type="ECO:0000256" key="1">
    <source>
        <dbReference type="ARBA" id="ARBA00007320"/>
    </source>
</evidence>
<feature type="compositionally biased region" description="Gly residues" evidence="5">
    <location>
        <begin position="85"/>
        <end position="95"/>
    </location>
</feature>
<organism evidence="7">
    <name type="scientific">Chloropicon primus</name>
    <dbReference type="NCBI Taxonomy" id="1764295"/>
    <lineage>
        <taxon>Eukaryota</taxon>
        <taxon>Viridiplantae</taxon>
        <taxon>Chlorophyta</taxon>
        <taxon>Chloropicophyceae</taxon>
        <taxon>Chloropicales</taxon>
        <taxon>Chloropicaceae</taxon>
        <taxon>Chloropicon</taxon>
    </lineage>
</organism>
<dbReference type="EMBL" id="HBHL01014024">
    <property type="protein sequence ID" value="CAD9720347.1"/>
    <property type="molecule type" value="Transcribed_RNA"/>
</dbReference>
<name>A0A7S2T7L7_9CHLO</name>